<proteinExistence type="inferred from homology"/>
<evidence type="ECO:0000256" key="6">
    <source>
        <dbReference type="ARBA" id="ARBA00023136"/>
    </source>
</evidence>
<dbReference type="Pfam" id="PF03176">
    <property type="entry name" value="MMPL"/>
    <property type="match status" value="1"/>
</dbReference>
<feature type="domain" description="SSD" evidence="8">
    <location>
        <begin position="93"/>
        <end position="219"/>
    </location>
</feature>
<evidence type="ECO:0000256" key="1">
    <source>
        <dbReference type="ARBA" id="ARBA00004651"/>
    </source>
</evidence>
<dbReference type="PANTHER" id="PTHR33406">
    <property type="entry name" value="MEMBRANE PROTEIN MJ1562-RELATED"/>
    <property type="match status" value="1"/>
</dbReference>
<accession>A0A382JM79</accession>
<dbReference type="PANTHER" id="PTHR33406:SF6">
    <property type="entry name" value="MEMBRANE PROTEIN YDGH-RELATED"/>
    <property type="match status" value="1"/>
</dbReference>
<keyword evidence="3" id="KW-1003">Cell membrane</keyword>
<feature type="transmembrane region" description="Helical" evidence="7">
    <location>
        <begin position="120"/>
        <end position="142"/>
    </location>
</feature>
<organism evidence="9">
    <name type="scientific">marine metagenome</name>
    <dbReference type="NCBI Taxonomy" id="408172"/>
    <lineage>
        <taxon>unclassified sequences</taxon>
        <taxon>metagenomes</taxon>
        <taxon>ecological metagenomes</taxon>
    </lineage>
</organism>
<dbReference type="PROSITE" id="PS50156">
    <property type="entry name" value="SSD"/>
    <property type="match status" value="1"/>
</dbReference>
<feature type="non-terminal residue" evidence="9">
    <location>
        <position position="1"/>
    </location>
</feature>
<evidence type="ECO:0000259" key="8">
    <source>
        <dbReference type="PROSITE" id="PS50156"/>
    </source>
</evidence>
<feature type="transmembrane region" description="Helical" evidence="7">
    <location>
        <begin position="69"/>
        <end position="87"/>
    </location>
</feature>
<evidence type="ECO:0000256" key="4">
    <source>
        <dbReference type="ARBA" id="ARBA00022692"/>
    </source>
</evidence>
<dbReference type="InterPro" id="IPR050545">
    <property type="entry name" value="Mycobact_MmpL"/>
</dbReference>
<evidence type="ECO:0000256" key="2">
    <source>
        <dbReference type="ARBA" id="ARBA00010157"/>
    </source>
</evidence>
<keyword evidence="6 7" id="KW-0472">Membrane</keyword>
<keyword evidence="5 7" id="KW-1133">Transmembrane helix</keyword>
<evidence type="ECO:0000313" key="9">
    <source>
        <dbReference type="EMBL" id="SVC12868.1"/>
    </source>
</evidence>
<dbReference type="EMBL" id="UINC01075054">
    <property type="protein sequence ID" value="SVC12868.1"/>
    <property type="molecule type" value="Genomic_DNA"/>
</dbReference>
<dbReference type="GO" id="GO:0005886">
    <property type="term" value="C:plasma membrane"/>
    <property type="evidence" value="ECO:0007669"/>
    <property type="project" value="UniProtKB-SubCell"/>
</dbReference>
<gene>
    <name evidence="9" type="ORF">METZ01_LOCUS265722</name>
</gene>
<dbReference type="SUPFAM" id="SSF82866">
    <property type="entry name" value="Multidrug efflux transporter AcrB transmembrane domain"/>
    <property type="match status" value="1"/>
</dbReference>
<keyword evidence="4 7" id="KW-0812">Transmembrane</keyword>
<dbReference type="InterPro" id="IPR000731">
    <property type="entry name" value="SSD"/>
</dbReference>
<feature type="transmembrane region" description="Helical" evidence="7">
    <location>
        <begin position="192"/>
        <end position="213"/>
    </location>
</feature>
<dbReference type="InterPro" id="IPR004869">
    <property type="entry name" value="MMPL_dom"/>
</dbReference>
<sequence length="226" mass="25227">RPHISDETDQLRFVARIKETYPTLDRKALINDINKKLVEKFGFSPESFNFTGSFTLYNNLLQSLFDSQIKTISTVFVIIFVMFLFIFRSTSLALLAVIPNTIPSLLILGSMGLANIPLDLMTITIAAIAIGIGIDNAIHYINRFQVEFAKDSDYLASMYRTHGSIGLAIFYTAITVSIGFLVLVLSNFIPSIYFGVFMAVAMLSAVLVNLTLLPKLLITFKPKMNH</sequence>
<dbReference type="AlphaFoldDB" id="A0A382JM79"/>
<evidence type="ECO:0000256" key="5">
    <source>
        <dbReference type="ARBA" id="ARBA00022989"/>
    </source>
</evidence>
<evidence type="ECO:0000256" key="7">
    <source>
        <dbReference type="SAM" id="Phobius"/>
    </source>
</evidence>
<protein>
    <recommendedName>
        <fullName evidence="8">SSD domain-containing protein</fullName>
    </recommendedName>
</protein>
<comment type="subcellular location">
    <subcellularLocation>
        <location evidence="1">Cell membrane</location>
        <topology evidence="1">Multi-pass membrane protein</topology>
    </subcellularLocation>
</comment>
<reference evidence="9" key="1">
    <citation type="submission" date="2018-05" db="EMBL/GenBank/DDBJ databases">
        <authorList>
            <person name="Lanie J.A."/>
            <person name="Ng W.-L."/>
            <person name="Kazmierczak K.M."/>
            <person name="Andrzejewski T.M."/>
            <person name="Davidsen T.M."/>
            <person name="Wayne K.J."/>
            <person name="Tettelin H."/>
            <person name="Glass J.I."/>
            <person name="Rusch D."/>
            <person name="Podicherti R."/>
            <person name="Tsui H.-C.T."/>
            <person name="Winkler M.E."/>
        </authorList>
    </citation>
    <scope>NUCLEOTIDE SEQUENCE</scope>
</reference>
<evidence type="ECO:0000256" key="3">
    <source>
        <dbReference type="ARBA" id="ARBA00022475"/>
    </source>
</evidence>
<name>A0A382JM79_9ZZZZ</name>
<feature type="transmembrane region" description="Helical" evidence="7">
    <location>
        <begin position="163"/>
        <end position="186"/>
    </location>
</feature>
<dbReference type="Gene3D" id="1.20.1640.10">
    <property type="entry name" value="Multidrug efflux transporter AcrB transmembrane domain"/>
    <property type="match status" value="1"/>
</dbReference>
<comment type="similarity">
    <text evidence="2">Belongs to the resistance-nodulation-cell division (RND) (TC 2.A.6) family. MmpL subfamily.</text>
</comment>